<sequence>MAPRTTRTEKLDLRLTAEAKKTLAAAAQAQRRSLSEFVLESAIDRAEEALADRRVFQVSPENWDAFAAALDAPPRDLPRLRKLLTEPGVFSKKITGE</sequence>
<evidence type="ECO:0000256" key="1">
    <source>
        <dbReference type="ARBA" id="ARBA00022491"/>
    </source>
</evidence>
<evidence type="ECO:0000256" key="5">
    <source>
        <dbReference type="ARBA" id="ARBA00023163"/>
    </source>
</evidence>
<name>A0ABV2IVD4_9HYPH</name>
<dbReference type="Proteomes" id="UP001549047">
    <property type="component" value="Unassembled WGS sequence"/>
</dbReference>
<keyword evidence="8" id="KW-1185">Reference proteome</keyword>
<dbReference type="Pfam" id="PF08681">
    <property type="entry name" value="TacA1"/>
    <property type="match status" value="1"/>
</dbReference>
<evidence type="ECO:0000313" key="8">
    <source>
        <dbReference type="Proteomes" id="UP001549047"/>
    </source>
</evidence>
<dbReference type="InterPro" id="IPR014795">
    <property type="entry name" value="TacA_1-like"/>
</dbReference>
<evidence type="ECO:0000256" key="2">
    <source>
        <dbReference type="ARBA" id="ARBA00022649"/>
    </source>
</evidence>
<reference evidence="7 8" key="1">
    <citation type="submission" date="2024-06" db="EMBL/GenBank/DDBJ databases">
        <title>Genomic Encyclopedia of Type Strains, Phase IV (KMG-IV): sequencing the most valuable type-strain genomes for metagenomic binning, comparative biology and taxonomic classification.</title>
        <authorList>
            <person name="Goeker M."/>
        </authorList>
    </citation>
    <scope>NUCLEOTIDE SEQUENCE [LARGE SCALE GENOMIC DNA]</scope>
    <source>
        <strain evidence="7 8">DSM 29780</strain>
    </source>
</reference>
<keyword evidence="2" id="KW-1277">Toxin-antitoxin system</keyword>
<evidence type="ECO:0000256" key="4">
    <source>
        <dbReference type="ARBA" id="ARBA00023125"/>
    </source>
</evidence>
<evidence type="ECO:0000256" key="3">
    <source>
        <dbReference type="ARBA" id="ARBA00023015"/>
    </source>
</evidence>
<dbReference type="InterPro" id="IPR010985">
    <property type="entry name" value="Ribbon_hlx_hlx"/>
</dbReference>
<comment type="similarity">
    <text evidence="6">Belongs to the TacA antitoxin family.</text>
</comment>
<evidence type="ECO:0000313" key="7">
    <source>
        <dbReference type="EMBL" id="MET3612448.1"/>
    </source>
</evidence>
<protein>
    <submittedName>
        <fullName evidence="7">Uncharacterized protein (DUF1778 family)</fullName>
    </submittedName>
</protein>
<keyword evidence="4" id="KW-0238">DNA-binding</keyword>
<gene>
    <name evidence="7" type="ORF">ABID16_000753</name>
</gene>
<comment type="caution">
    <text evidence="7">The sequence shown here is derived from an EMBL/GenBank/DDBJ whole genome shotgun (WGS) entry which is preliminary data.</text>
</comment>
<evidence type="ECO:0000256" key="6">
    <source>
        <dbReference type="ARBA" id="ARBA00049988"/>
    </source>
</evidence>
<dbReference type="PANTHER" id="PTHR35401:SF1">
    <property type="entry name" value="CYTOPLASMIC PROTEIN"/>
    <property type="match status" value="1"/>
</dbReference>
<dbReference type="SUPFAM" id="SSF47598">
    <property type="entry name" value="Ribbon-helix-helix"/>
    <property type="match status" value="1"/>
</dbReference>
<keyword evidence="1" id="KW-0678">Repressor</keyword>
<keyword evidence="5" id="KW-0804">Transcription</keyword>
<keyword evidence="3" id="KW-0805">Transcription regulation</keyword>
<dbReference type="EMBL" id="JBEPMB010000001">
    <property type="protein sequence ID" value="MET3612448.1"/>
    <property type="molecule type" value="Genomic_DNA"/>
</dbReference>
<accession>A0ABV2IVD4</accession>
<dbReference type="PANTHER" id="PTHR35401">
    <property type="entry name" value="COPG FAMILY HELIX-TURN-HELIX PROTEIN-RELATED-RELATED"/>
    <property type="match status" value="1"/>
</dbReference>
<organism evidence="7 8">
    <name type="scientific">Rhizobium aquaticum</name>
    <dbReference type="NCBI Taxonomy" id="1549636"/>
    <lineage>
        <taxon>Bacteria</taxon>
        <taxon>Pseudomonadati</taxon>
        <taxon>Pseudomonadota</taxon>
        <taxon>Alphaproteobacteria</taxon>
        <taxon>Hyphomicrobiales</taxon>
        <taxon>Rhizobiaceae</taxon>
        <taxon>Rhizobium/Agrobacterium group</taxon>
        <taxon>Rhizobium</taxon>
    </lineage>
</organism>
<dbReference type="Gene3D" id="1.20.5.780">
    <property type="entry name" value="Single helix bin"/>
    <property type="match status" value="1"/>
</dbReference>
<proteinExistence type="inferred from homology"/>
<dbReference type="RefSeq" id="WP_354555009.1">
    <property type="nucleotide sequence ID" value="NZ_JBEPMB010000001.1"/>
</dbReference>